<keyword evidence="2" id="KW-1185">Reference proteome</keyword>
<sequence length="91" mass="10112">YRVKTLNRQNRKQFCLRDYGAHVAFVICHPLVPSRLESSQMPAWHVIITVALSAALYVLDVVESLALPLNVDSCMVESAQAPFPPFCTPVA</sequence>
<evidence type="ECO:0008006" key="3">
    <source>
        <dbReference type="Google" id="ProtNLM"/>
    </source>
</evidence>
<gene>
    <name evidence="1" type="ORF">PENTCL1PPCAC_8174</name>
</gene>
<feature type="non-terminal residue" evidence="1">
    <location>
        <position position="1"/>
    </location>
</feature>
<protein>
    <recommendedName>
        <fullName evidence="3">G protein-coupled receptor</fullName>
    </recommendedName>
</protein>
<accession>A0AAV5ST19</accession>
<dbReference type="EMBL" id="BTSX01000002">
    <property type="protein sequence ID" value="GMS85999.1"/>
    <property type="molecule type" value="Genomic_DNA"/>
</dbReference>
<reference evidence="1" key="1">
    <citation type="submission" date="2023-10" db="EMBL/GenBank/DDBJ databases">
        <title>Genome assembly of Pristionchus species.</title>
        <authorList>
            <person name="Yoshida K."/>
            <person name="Sommer R.J."/>
        </authorList>
    </citation>
    <scope>NUCLEOTIDE SEQUENCE</scope>
    <source>
        <strain evidence="1">RS0144</strain>
    </source>
</reference>
<dbReference type="Proteomes" id="UP001432027">
    <property type="component" value="Unassembled WGS sequence"/>
</dbReference>
<proteinExistence type="predicted"/>
<feature type="non-terminal residue" evidence="1">
    <location>
        <position position="91"/>
    </location>
</feature>
<evidence type="ECO:0000313" key="1">
    <source>
        <dbReference type="EMBL" id="GMS85999.1"/>
    </source>
</evidence>
<dbReference type="AlphaFoldDB" id="A0AAV5ST19"/>
<name>A0AAV5ST19_9BILA</name>
<evidence type="ECO:0000313" key="2">
    <source>
        <dbReference type="Proteomes" id="UP001432027"/>
    </source>
</evidence>
<organism evidence="1 2">
    <name type="scientific">Pristionchus entomophagus</name>
    <dbReference type="NCBI Taxonomy" id="358040"/>
    <lineage>
        <taxon>Eukaryota</taxon>
        <taxon>Metazoa</taxon>
        <taxon>Ecdysozoa</taxon>
        <taxon>Nematoda</taxon>
        <taxon>Chromadorea</taxon>
        <taxon>Rhabditida</taxon>
        <taxon>Rhabditina</taxon>
        <taxon>Diplogasteromorpha</taxon>
        <taxon>Diplogasteroidea</taxon>
        <taxon>Neodiplogasteridae</taxon>
        <taxon>Pristionchus</taxon>
    </lineage>
</organism>
<comment type="caution">
    <text evidence="1">The sequence shown here is derived from an EMBL/GenBank/DDBJ whole genome shotgun (WGS) entry which is preliminary data.</text>
</comment>